<evidence type="ECO:0000256" key="2">
    <source>
        <dbReference type="ARBA" id="ARBA00022475"/>
    </source>
</evidence>
<feature type="transmembrane region" description="Helical" evidence="6">
    <location>
        <begin position="209"/>
        <end position="230"/>
    </location>
</feature>
<evidence type="ECO:0000313" key="7">
    <source>
        <dbReference type="EMBL" id="SNV18806.1"/>
    </source>
</evidence>
<feature type="transmembrane region" description="Helical" evidence="6">
    <location>
        <begin position="168"/>
        <end position="189"/>
    </location>
</feature>
<dbReference type="PANTHER" id="PTHR30250">
    <property type="entry name" value="PST FAMILY PREDICTED COLANIC ACID TRANSPORTER"/>
    <property type="match status" value="1"/>
</dbReference>
<proteinExistence type="predicted"/>
<dbReference type="KEGG" id="dco:SAMEA4475696_0545"/>
<dbReference type="AlphaFoldDB" id="A0A239V9V8"/>
<feature type="transmembrane region" description="Helical" evidence="6">
    <location>
        <begin position="140"/>
        <end position="162"/>
    </location>
</feature>
<dbReference type="InterPro" id="IPR050833">
    <property type="entry name" value="Poly_Biosynth_Transport"/>
</dbReference>
<protein>
    <recommendedName>
        <fullName evidence="9">Polysaccharide biosynthesis protein</fullName>
    </recommendedName>
</protein>
<feature type="transmembrane region" description="Helical" evidence="6">
    <location>
        <begin position="12"/>
        <end position="31"/>
    </location>
</feature>
<evidence type="ECO:0000256" key="1">
    <source>
        <dbReference type="ARBA" id="ARBA00004651"/>
    </source>
</evidence>
<feature type="transmembrane region" description="Helical" evidence="6">
    <location>
        <begin position="323"/>
        <end position="345"/>
    </location>
</feature>
<dbReference type="EMBL" id="LT906453">
    <property type="protein sequence ID" value="SNV18806.1"/>
    <property type="molecule type" value="Genomic_DNA"/>
</dbReference>
<keyword evidence="2" id="KW-1003">Cell membrane</keyword>
<dbReference type="CDD" id="cd13126">
    <property type="entry name" value="MATE_like_11"/>
    <property type="match status" value="1"/>
</dbReference>
<dbReference type="GO" id="GO:0005886">
    <property type="term" value="C:plasma membrane"/>
    <property type="evidence" value="ECO:0007669"/>
    <property type="project" value="UniProtKB-SubCell"/>
</dbReference>
<accession>A0A239V9V8</accession>
<keyword evidence="3 6" id="KW-0812">Transmembrane</keyword>
<name>A0A239V9V8_9MICO</name>
<organism evidence="7 8">
    <name type="scientific">Dermatophilus congolensis</name>
    <dbReference type="NCBI Taxonomy" id="1863"/>
    <lineage>
        <taxon>Bacteria</taxon>
        <taxon>Bacillati</taxon>
        <taxon>Actinomycetota</taxon>
        <taxon>Actinomycetes</taxon>
        <taxon>Micrococcales</taxon>
        <taxon>Dermatophilaceae</taxon>
        <taxon>Dermatophilus</taxon>
    </lineage>
</organism>
<evidence type="ECO:0008006" key="9">
    <source>
        <dbReference type="Google" id="ProtNLM"/>
    </source>
</evidence>
<evidence type="ECO:0000256" key="4">
    <source>
        <dbReference type="ARBA" id="ARBA00022989"/>
    </source>
</evidence>
<evidence type="ECO:0000256" key="5">
    <source>
        <dbReference type="ARBA" id="ARBA00023136"/>
    </source>
</evidence>
<evidence type="ECO:0000256" key="6">
    <source>
        <dbReference type="SAM" id="Phobius"/>
    </source>
</evidence>
<feature type="transmembrane region" description="Helical" evidence="6">
    <location>
        <begin position="380"/>
        <end position="398"/>
    </location>
</feature>
<keyword evidence="8" id="KW-1185">Reference proteome</keyword>
<dbReference type="PANTHER" id="PTHR30250:SF26">
    <property type="entry name" value="PSMA PROTEIN"/>
    <property type="match status" value="1"/>
</dbReference>
<feature type="transmembrane region" description="Helical" evidence="6">
    <location>
        <begin position="281"/>
        <end position="303"/>
    </location>
</feature>
<dbReference type="STRING" id="1121387.GCA_000429885_01646"/>
<reference evidence="7 8" key="1">
    <citation type="submission" date="2017-06" db="EMBL/GenBank/DDBJ databases">
        <authorList>
            <consortium name="Pathogen Informatics"/>
        </authorList>
    </citation>
    <scope>NUCLEOTIDE SEQUENCE [LARGE SCALE GENOMIC DNA]</scope>
    <source>
        <strain evidence="7 8">NCTC13039</strain>
    </source>
</reference>
<comment type="subcellular location">
    <subcellularLocation>
        <location evidence="1">Cell membrane</location>
        <topology evidence="1">Multi-pass membrane protein</topology>
    </subcellularLocation>
</comment>
<evidence type="ECO:0000313" key="8">
    <source>
        <dbReference type="Proteomes" id="UP000242637"/>
    </source>
</evidence>
<keyword evidence="4 6" id="KW-1133">Transmembrane helix</keyword>
<feature type="transmembrane region" description="Helical" evidence="6">
    <location>
        <begin position="357"/>
        <end position="374"/>
    </location>
</feature>
<keyword evidence="5 6" id="KW-0472">Membrane</keyword>
<feature type="transmembrane region" description="Helical" evidence="6">
    <location>
        <begin position="37"/>
        <end position="55"/>
    </location>
</feature>
<gene>
    <name evidence="7" type="ORF">SAMEA4475696_00545</name>
</gene>
<feature type="transmembrane region" description="Helical" evidence="6">
    <location>
        <begin position="84"/>
        <end position="104"/>
    </location>
</feature>
<sequence length="429" mass="45705">MRKLATRASWNLIDQGVYSLANMFLSIVVARHVGDESFGAFAIGFLIYGIGVAVAKSASGQPLQIHHSADSIEQFREATARANGATLAMGLLGSAICLLAGLGIGGAVGHVLLALAPCLPALMVQDNFRMAFFANGQPHLAALIDVIKAVLQFGFLFALVALGWTEVGILTLSWGVAGVLSAIVGALLLRSWPRLSATGDWFRDKRDLVKYLFGMYVLGLGAAQLGQLLIPVLGSTRDSGSIRGVDTLRGPLNVLGQAALAFAVPEISRRAEMGPKARMRGMWALSIGTGLLSAFYVTVLLLIPHDVGLALLNETWDGTREVILPMGVLSVVASFTSGAGALLLGMGLARRTFRINVLKAPLLLAMLIPGTYFWGAFGAAWSMALAEIIIMPFWYWAAIRGAYGHYDHEIERDHASEASAEKTKEDNAS</sequence>
<evidence type="ECO:0000256" key="3">
    <source>
        <dbReference type="ARBA" id="ARBA00022692"/>
    </source>
</evidence>
<dbReference type="Proteomes" id="UP000242637">
    <property type="component" value="Chromosome 1"/>
</dbReference>